<evidence type="ECO:0000313" key="10">
    <source>
        <dbReference type="EMBL" id="QBH14139.1"/>
    </source>
</evidence>
<dbReference type="Pfam" id="PF02321">
    <property type="entry name" value="OEP"/>
    <property type="match status" value="2"/>
</dbReference>
<gene>
    <name evidence="11" type="ORF">DO021_13195</name>
    <name evidence="10" type="ORF">EYB58_15190</name>
</gene>
<comment type="similarity">
    <text evidence="2">Belongs to the outer membrane factor (OMF) (TC 1.B.17) family.</text>
</comment>
<comment type="subcellular location">
    <subcellularLocation>
        <location evidence="1">Cell outer membrane</location>
    </subcellularLocation>
</comment>
<keyword evidence="8" id="KW-0175">Coiled coil</keyword>
<reference evidence="11 12" key="1">
    <citation type="submission" date="2018-06" db="EMBL/GenBank/DDBJ databases">
        <title>Complete Genome Sequence of Desulfobacter hydrogenophilus (DSM3380).</title>
        <authorList>
            <person name="Marietou A."/>
            <person name="Schreiber L."/>
            <person name="Marshall I."/>
            <person name="Jorgensen B."/>
        </authorList>
    </citation>
    <scope>NUCLEOTIDE SEQUENCE [LARGE SCALE GENOMIC DNA]</scope>
    <source>
        <strain evidence="11 12">DSM 3380</strain>
    </source>
</reference>
<keyword evidence="7" id="KW-0998">Cell outer membrane</keyword>
<evidence type="ECO:0000256" key="9">
    <source>
        <dbReference type="SAM" id="SignalP"/>
    </source>
</evidence>
<organism evidence="11 12">
    <name type="scientific">Desulfobacter hydrogenophilus</name>
    <dbReference type="NCBI Taxonomy" id="2291"/>
    <lineage>
        <taxon>Bacteria</taxon>
        <taxon>Pseudomonadati</taxon>
        <taxon>Thermodesulfobacteriota</taxon>
        <taxon>Desulfobacteria</taxon>
        <taxon>Desulfobacterales</taxon>
        <taxon>Desulfobacteraceae</taxon>
        <taxon>Desulfobacter</taxon>
    </lineage>
</organism>
<dbReference type="GO" id="GO:0015288">
    <property type="term" value="F:porin activity"/>
    <property type="evidence" value="ECO:0007669"/>
    <property type="project" value="TreeGrafter"/>
</dbReference>
<name>A0A328FDR4_9BACT</name>
<keyword evidence="6" id="KW-0472">Membrane</keyword>
<proteinExistence type="inferred from homology"/>
<evidence type="ECO:0000256" key="6">
    <source>
        <dbReference type="ARBA" id="ARBA00023136"/>
    </source>
</evidence>
<keyword evidence="5" id="KW-0812">Transmembrane</keyword>
<dbReference type="GO" id="GO:1990281">
    <property type="term" value="C:efflux pump complex"/>
    <property type="evidence" value="ECO:0007669"/>
    <property type="project" value="TreeGrafter"/>
</dbReference>
<dbReference type="PANTHER" id="PTHR30026:SF20">
    <property type="entry name" value="OUTER MEMBRANE PROTEIN TOLC"/>
    <property type="match status" value="1"/>
</dbReference>
<dbReference type="EMBL" id="QLNI01000025">
    <property type="protein sequence ID" value="RAM01572.1"/>
    <property type="molecule type" value="Genomic_DNA"/>
</dbReference>
<evidence type="ECO:0000256" key="7">
    <source>
        <dbReference type="ARBA" id="ARBA00023237"/>
    </source>
</evidence>
<dbReference type="InterPro" id="IPR003423">
    <property type="entry name" value="OMP_efflux"/>
</dbReference>
<sequence length="437" mass="49764">MLKMNKIHICVQALLLMFFGFAAQGICKPSYTLKQLCRMANEKAETIQIARDQTYIAEQDKKRAQSVLIPAVRLYGNYLNYKNDDYNTPDVNTLGGKLTQSFTLSGRELIAYDVSKKSIEKTKFSEQTIRSDYIFQIAQSYIQALNLKRLVEVADAEVERLNTYKNSVNEKLTVGSVTKTALYRAQAELSKAKTNQIVAINNVQTAKAGIVRLTGIEDKFSIAPGDIKDVENFSVTLEEIKSHALENRYEIKEARKDIEIARRTIAYEKGEYWPRIELEGGYQEKDISYETGTGTQIGYDTEEAYIQAQLVFTLYDGGLRRAQVRQAVARQRQAEQSLANEKKKIILESKQSFWEFNTAKSTLINLADEVKSAEENFYAVQMQLQYGMADSIDIMDANTLLVDAQRRISNARSSFYLSILKIIYTQGDLLDYLLKEE</sequence>
<dbReference type="AlphaFoldDB" id="A0A328FDR4"/>
<evidence type="ECO:0000313" key="13">
    <source>
        <dbReference type="Proteomes" id="UP000293902"/>
    </source>
</evidence>
<dbReference type="PANTHER" id="PTHR30026">
    <property type="entry name" value="OUTER MEMBRANE PROTEIN TOLC"/>
    <property type="match status" value="1"/>
</dbReference>
<keyword evidence="9" id="KW-0732">Signal</keyword>
<evidence type="ECO:0000256" key="5">
    <source>
        <dbReference type="ARBA" id="ARBA00022692"/>
    </source>
</evidence>
<dbReference type="GO" id="GO:0009279">
    <property type="term" value="C:cell outer membrane"/>
    <property type="evidence" value="ECO:0007669"/>
    <property type="project" value="UniProtKB-SubCell"/>
</dbReference>
<evidence type="ECO:0000313" key="11">
    <source>
        <dbReference type="EMBL" id="RAM01572.1"/>
    </source>
</evidence>
<evidence type="ECO:0000256" key="8">
    <source>
        <dbReference type="SAM" id="Coils"/>
    </source>
</evidence>
<feature type="coiled-coil region" evidence="8">
    <location>
        <begin position="324"/>
        <end position="376"/>
    </location>
</feature>
<evidence type="ECO:0000313" key="12">
    <source>
        <dbReference type="Proteomes" id="UP000248798"/>
    </source>
</evidence>
<keyword evidence="3" id="KW-0813">Transport</keyword>
<evidence type="ECO:0000256" key="3">
    <source>
        <dbReference type="ARBA" id="ARBA00022448"/>
    </source>
</evidence>
<feature type="signal peptide" evidence="9">
    <location>
        <begin position="1"/>
        <end position="22"/>
    </location>
</feature>
<keyword evidence="13" id="KW-1185">Reference proteome</keyword>
<accession>A0A328FDR4</accession>
<dbReference type="Proteomes" id="UP000248798">
    <property type="component" value="Unassembled WGS sequence"/>
</dbReference>
<keyword evidence="4" id="KW-1134">Transmembrane beta strand</keyword>
<dbReference type="OrthoDB" id="5412214at2"/>
<reference evidence="10 13" key="2">
    <citation type="submission" date="2019-02" db="EMBL/GenBank/DDBJ databases">
        <title>Complete genome sequence of Desulfobacter hydrogenophilus AcRS1.</title>
        <authorList>
            <person name="Marietou A."/>
            <person name="Lund M.B."/>
            <person name="Marshall I.P.G."/>
            <person name="Schreiber L."/>
            <person name="Jorgensen B."/>
        </authorList>
    </citation>
    <scope>NUCLEOTIDE SEQUENCE [LARGE SCALE GENOMIC DNA]</scope>
    <source>
        <strain evidence="10 13">AcRS1</strain>
    </source>
</reference>
<evidence type="ECO:0000256" key="2">
    <source>
        <dbReference type="ARBA" id="ARBA00007613"/>
    </source>
</evidence>
<evidence type="ECO:0000256" key="4">
    <source>
        <dbReference type="ARBA" id="ARBA00022452"/>
    </source>
</evidence>
<dbReference type="Proteomes" id="UP000293902">
    <property type="component" value="Chromosome"/>
</dbReference>
<dbReference type="EMBL" id="CP036313">
    <property type="protein sequence ID" value="QBH14139.1"/>
    <property type="molecule type" value="Genomic_DNA"/>
</dbReference>
<dbReference type="GO" id="GO:0015562">
    <property type="term" value="F:efflux transmembrane transporter activity"/>
    <property type="evidence" value="ECO:0007669"/>
    <property type="project" value="InterPro"/>
</dbReference>
<dbReference type="SUPFAM" id="SSF56954">
    <property type="entry name" value="Outer membrane efflux proteins (OEP)"/>
    <property type="match status" value="1"/>
</dbReference>
<dbReference type="Gene3D" id="1.20.1600.10">
    <property type="entry name" value="Outer membrane efflux proteins (OEP)"/>
    <property type="match status" value="1"/>
</dbReference>
<feature type="chain" id="PRO_5030062937" evidence="9">
    <location>
        <begin position="23"/>
        <end position="437"/>
    </location>
</feature>
<evidence type="ECO:0000256" key="1">
    <source>
        <dbReference type="ARBA" id="ARBA00004442"/>
    </source>
</evidence>
<dbReference type="InterPro" id="IPR051906">
    <property type="entry name" value="TolC-like"/>
</dbReference>
<protein>
    <submittedName>
        <fullName evidence="11">TolC family protein</fullName>
    </submittedName>
</protein>